<keyword evidence="10" id="KW-0626">Porin</keyword>
<evidence type="ECO:0000256" key="1">
    <source>
        <dbReference type="ARBA" id="ARBA00004571"/>
    </source>
</evidence>
<evidence type="ECO:0000256" key="8">
    <source>
        <dbReference type="ARBA" id="ARBA00022837"/>
    </source>
</evidence>
<dbReference type="SUPFAM" id="SSF103088">
    <property type="entry name" value="OmpA-like"/>
    <property type="match status" value="1"/>
</dbReference>
<evidence type="ECO:0000256" key="4">
    <source>
        <dbReference type="ARBA" id="ARBA00022452"/>
    </source>
</evidence>
<evidence type="ECO:0000256" key="7">
    <source>
        <dbReference type="ARBA" id="ARBA00022729"/>
    </source>
</evidence>
<dbReference type="PANTHER" id="PTHR37467:SF1">
    <property type="entry name" value="EXPORTED CALCIUM-BINDING GLYCOPROTEIN"/>
    <property type="match status" value="1"/>
</dbReference>
<evidence type="ECO:0000256" key="9">
    <source>
        <dbReference type="ARBA" id="ARBA00023065"/>
    </source>
</evidence>
<comment type="caution">
    <text evidence="16">The sequence shown here is derived from an EMBL/GenBank/DDBJ whole genome shotgun (WGS) entry which is preliminary data.</text>
</comment>
<keyword evidence="6" id="KW-0812">Transmembrane</keyword>
<evidence type="ECO:0000256" key="12">
    <source>
        <dbReference type="PROSITE-ProRule" id="PRU00473"/>
    </source>
</evidence>
<dbReference type="Gene3D" id="3.30.1330.60">
    <property type="entry name" value="OmpA-like domain"/>
    <property type="match status" value="1"/>
</dbReference>
<dbReference type="SUPFAM" id="SSF56925">
    <property type="entry name" value="OMPA-like"/>
    <property type="match status" value="1"/>
</dbReference>
<accession>A0A532V094</accession>
<dbReference type="GO" id="GO:0046930">
    <property type="term" value="C:pore complex"/>
    <property type="evidence" value="ECO:0007669"/>
    <property type="project" value="UniProtKB-KW"/>
</dbReference>
<evidence type="ECO:0000256" key="5">
    <source>
        <dbReference type="ARBA" id="ARBA00022525"/>
    </source>
</evidence>
<feature type="compositionally biased region" description="Polar residues" evidence="13">
    <location>
        <begin position="231"/>
        <end position="240"/>
    </location>
</feature>
<dbReference type="InterPro" id="IPR011250">
    <property type="entry name" value="OMP/PagP_B-barrel"/>
</dbReference>
<dbReference type="Proteomes" id="UP000319619">
    <property type="component" value="Unassembled WGS sequence"/>
</dbReference>
<dbReference type="Gene3D" id="4.10.1080.10">
    <property type="entry name" value="TSP type-3 repeat"/>
    <property type="match status" value="1"/>
</dbReference>
<dbReference type="EMBL" id="NJBN01000004">
    <property type="protein sequence ID" value="TKJ40634.1"/>
    <property type="molecule type" value="Genomic_DNA"/>
</dbReference>
<dbReference type="InterPro" id="IPR006665">
    <property type="entry name" value="OmpA-like"/>
</dbReference>
<keyword evidence="11 12" id="KW-0472">Membrane</keyword>
<protein>
    <recommendedName>
        <fullName evidence="15">OmpA-like domain-containing protein</fullName>
    </recommendedName>
</protein>
<evidence type="ECO:0000313" key="16">
    <source>
        <dbReference type="EMBL" id="TKJ40634.1"/>
    </source>
</evidence>
<name>A0A532V094_UNCL8</name>
<dbReference type="AlphaFoldDB" id="A0A532V094"/>
<evidence type="ECO:0000256" key="13">
    <source>
        <dbReference type="SAM" id="MobiDB-lite"/>
    </source>
</evidence>
<organism evidence="16 17">
    <name type="scientific">candidate division LCP-89 bacterium B3_LCP</name>
    <dbReference type="NCBI Taxonomy" id="2012998"/>
    <lineage>
        <taxon>Bacteria</taxon>
        <taxon>Pseudomonadati</taxon>
        <taxon>Bacteria division LCP-89</taxon>
    </lineage>
</organism>
<dbReference type="GO" id="GO:0005509">
    <property type="term" value="F:calcium ion binding"/>
    <property type="evidence" value="ECO:0007669"/>
    <property type="project" value="InterPro"/>
</dbReference>
<keyword evidence="4" id="KW-1134">Transmembrane beta strand</keyword>
<dbReference type="InterPro" id="IPR053180">
    <property type="entry name" value="Ca-binding_acidic-repeat"/>
</dbReference>
<dbReference type="PROSITE" id="PS51123">
    <property type="entry name" value="OMPA_2"/>
    <property type="match status" value="1"/>
</dbReference>
<dbReference type="CDD" id="cd07185">
    <property type="entry name" value="OmpA_C-like"/>
    <property type="match status" value="1"/>
</dbReference>
<evidence type="ECO:0000256" key="2">
    <source>
        <dbReference type="ARBA" id="ARBA00004613"/>
    </source>
</evidence>
<evidence type="ECO:0000256" key="10">
    <source>
        <dbReference type="ARBA" id="ARBA00023114"/>
    </source>
</evidence>
<reference evidence="16 17" key="1">
    <citation type="submission" date="2017-06" db="EMBL/GenBank/DDBJ databases">
        <title>Novel microbial phyla capable of carbon fixation and sulfur reduction in deep-sea sediments.</title>
        <authorList>
            <person name="Huang J."/>
            <person name="Baker B."/>
            <person name="Wang Y."/>
        </authorList>
    </citation>
    <scope>NUCLEOTIDE SEQUENCE [LARGE SCALE GENOMIC DNA]</scope>
    <source>
        <strain evidence="16">B3_LCP</strain>
    </source>
</reference>
<feature type="compositionally biased region" description="Acidic residues" evidence="13">
    <location>
        <begin position="218"/>
        <end position="228"/>
    </location>
</feature>
<feature type="domain" description="OmpA-like" evidence="15">
    <location>
        <begin position="367"/>
        <end position="481"/>
    </location>
</feature>
<dbReference type="PANTHER" id="PTHR37467">
    <property type="entry name" value="EXPORTED CALCIUM-BINDING GLYCOPROTEIN-RELATED"/>
    <property type="match status" value="1"/>
</dbReference>
<feature type="compositionally biased region" description="Polar residues" evidence="13">
    <location>
        <begin position="300"/>
        <end position="309"/>
    </location>
</feature>
<keyword evidence="7 14" id="KW-0732">Signal</keyword>
<evidence type="ECO:0000259" key="15">
    <source>
        <dbReference type="PROSITE" id="PS51123"/>
    </source>
</evidence>
<keyword evidence="3" id="KW-0813">Transport</keyword>
<dbReference type="GO" id="GO:0009279">
    <property type="term" value="C:cell outer membrane"/>
    <property type="evidence" value="ECO:0007669"/>
    <property type="project" value="UniProtKB-SubCell"/>
</dbReference>
<proteinExistence type="predicted"/>
<dbReference type="InterPro" id="IPR006664">
    <property type="entry name" value="OMP_bac"/>
</dbReference>
<evidence type="ECO:0000256" key="11">
    <source>
        <dbReference type="ARBA" id="ARBA00023136"/>
    </source>
</evidence>
<feature type="compositionally biased region" description="Acidic residues" evidence="13">
    <location>
        <begin position="332"/>
        <end position="343"/>
    </location>
</feature>
<keyword evidence="8" id="KW-0106">Calcium</keyword>
<evidence type="ECO:0000256" key="14">
    <source>
        <dbReference type="SAM" id="SignalP"/>
    </source>
</evidence>
<evidence type="ECO:0000313" key="17">
    <source>
        <dbReference type="Proteomes" id="UP000319619"/>
    </source>
</evidence>
<dbReference type="Gene3D" id="2.40.160.20">
    <property type="match status" value="1"/>
</dbReference>
<feature type="signal peptide" evidence="14">
    <location>
        <begin position="1"/>
        <end position="22"/>
    </location>
</feature>
<dbReference type="GO" id="GO:0006811">
    <property type="term" value="P:monoatomic ion transport"/>
    <property type="evidence" value="ECO:0007669"/>
    <property type="project" value="UniProtKB-KW"/>
</dbReference>
<dbReference type="InterPro" id="IPR028974">
    <property type="entry name" value="TSP_type-3_rpt"/>
</dbReference>
<dbReference type="PRINTS" id="PR01021">
    <property type="entry name" value="OMPADOMAIN"/>
</dbReference>
<feature type="region of interest" description="Disordered" evidence="13">
    <location>
        <begin position="278"/>
        <end position="313"/>
    </location>
</feature>
<dbReference type="Pfam" id="PF18884">
    <property type="entry name" value="TSP3_bac"/>
    <property type="match status" value="7"/>
</dbReference>
<gene>
    <name evidence="16" type="ORF">CEE37_06630</name>
</gene>
<feature type="compositionally biased region" description="Basic and acidic residues" evidence="13">
    <location>
        <begin position="207"/>
        <end position="217"/>
    </location>
</feature>
<dbReference type="GO" id="GO:0015288">
    <property type="term" value="F:porin activity"/>
    <property type="evidence" value="ECO:0007669"/>
    <property type="project" value="UniProtKB-KW"/>
</dbReference>
<dbReference type="InterPro" id="IPR036737">
    <property type="entry name" value="OmpA-like_sf"/>
</dbReference>
<sequence length="481" mass="53004">MKQTYLITLVTLAMVLAFSASAQPPIESLVYGLSVGGSLGDNESENNDFNPMVRATLGSLTYERVHSEFGIGMTWNGASDYETMLIPIDIRMNYHAIQTESWVGYLYAGIGALYYEIKTVPSGINNNTNLNDWSAVIPLGVGAQYWFSQNMAIDVNGGWNYTFTDDIYPYDDNSNDTYLCGLAGIKYAPGRGPRDSDSDGLMNKEEKLLGTDKKNPDTDGDGLNDGEEVNTYLTNPLNPDSDNDTLGDAEELQVTKTNPNNPDTDGDQLRDADELKQYMTNPNKPDSDGDGLKDPDEINTHGTDPNNIDSDADGLSDMQEIVIYKTNPLNGDTDEGSIGDLEEVERGTDPNNADDDFEEEDMLVLEEGEKIVLEGVVFKSSKSDILPESEEILTKALNTLLAYPAMLFEIQGYTDNTGRLTFNMKLSQARAEAVKTWLVERGVDETRLTAIGHGPANPIVTNDTKEGRQQNRRIEFVRLGQ</sequence>
<dbReference type="InterPro" id="IPR059100">
    <property type="entry name" value="TSP3_bac"/>
</dbReference>
<dbReference type="SUPFAM" id="SSF103647">
    <property type="entry name" value="TSP type-3 repeat"/>
    <property type="match status" value="1"/>
</dbReference>
<comment type="subcellular location">
    <subcellularLocation>
        <location evidence="1">Cell outer membrane</location>
        <topology evidence="1">Multi-pass membrane protein</topology>
    </subcellularLocation>
    <subcellularLocation>
        <location evidence="2">Secreted</location>
    </subcellularLocation>
</comment>
<feature type="region of interest" description="Disordered" evidence="13">
    <location>
        <begin position="207"/>
        <end position="247"/>
    </location>
</feature>
<feature type="chain" id="PRO_5022054495" description="OmpA-like domain-containing protein" evidence="14">
    <location>
        <begin position="23"/>
        <end position="481"/>
    </location>
</feature>
<keyword evidence="9" id="KW-0406">Ion transport</keyword>
<keyword evidence="5" id="KW-0964">Secreted</keyword>
<dbReference type="Pfam" id="PF00691">
    <property type="entry name" value="OmpA"/>
    <property type="match status" value="1"/>
</dbReference>
<evidence type="ECO:0000256" key="6">
    <source>
        <dbReference type="ARBA" id="ARBA00022692"/>
    </source>
</evidence>
<feature type="compositionally biased region" description="Basic and acidic residues" evidence="13">
    <location>
        <begin position="285"/>
        <end position="299"/>
    </location>
</feature>
<evidence type="ECO:0000256" key="3">
    <source>
        <dbReference type="ARBA" id="ARBA00022448"/>
    </source>
</evidence>
<feature type="region of interest" description="Disordered" evidence="13">
    <location>
        <begin position="325"/>
        <end position="355"/>
    </location>
</feature>